<feature type="domain" description="Arf-GAP" evidence="3">
    <location>
        <begin position="17"/>
        <end position="145"/>
    </location>
</feature>
<reference evidence="4" key="2">
    <citation type="submission" date="2023-05" db="EMBL/GenBank/DDBJ databases">
        <authorList>
            <consortium name="Lawrence Berkeley National Laboratory"/>
            <person name="Steindorff A."/>
            <person name="Hensen N."/>
            <person name="Bonometti L."/>
            <person name="Westerberg I."/>
            <person name="Brannstrom I.O."/>
            <person name="Guillou S."/>
            <person name="Cros-Aarteil S."/>
            <person name="Calhoun S."/>
            <person name="Haridas S."/>
            <person name="Kuo A."/>
            <person name="Mondo S."/>
            <person name="Pangilinan J."/>
            <person name="Riley R."/>
            <person name="Labutti K."/>
            <person name="Andreopoulos B."/>
            <person name="Lipzen A."/>
            <person name="Chen C."/>
            <person name="Yanf M."/>
            <person name="Daum C."/>
            <person name="Ng V."/>
            <person name="Clum A."/>
            <person name="Ohm R."/>
            <person name="Martin F."/>
            <person name="Silar P."/>
            <person name="Natvig D."/>
            <person name="Lalanne C."/>
            <person name="Gautier V."/>
            <person name="Ament-Velasquez S.L."/>
            <person name="Kruys A."/>
            <person name="Hutchinson M.I."/>
            <person name="Powell A.J."/>
            <person name="Barry K."/>
            <person name="Miller A.N."/>
            <person name="Grigoriev I.V."/>
            <person name="Debuchy R."/>
            <person name="Gladieux P."/>
            <person name="Thoren M.H."/>
            <person name="Johannesson H."/>
        </authorList>
    </citation>
    <scope>NUCLEOTIDE SEQUENCE</scope>
    <source>
        <strain evidence="4">CBS 757.83</strain>
    </source>
</reference>
<feature type="region of interest" description="Disordered" evidence="2">
    <location>
        <begin position="151"/>
        <end position="493"/>
    </location>
</feature>
<evidence type="ECO:0000259" key="3">
    <source>
        <dbReference type="PROSITE" id="PS50115"/>
    </source>
</evidence>
<dbReference type="InterPro" id="IPR044732">
    <property type="entry name" value="ArfGAP_SMAP1-like"/>
</dbReference>
<feature type="compositionally biased region" description="Polar residues" evidence="2">
    <location>
        <begin position="417"/>
        <end position="451"/>
    </location>
</feature>
<feature type="compositionally biased region" description="Low complexity" evidence="2">
    <location>
        <begin position="304"/>
        <end position="313"/>
    </location>
</feature>
<dbReference type="GO" id="GO:0005737">
    <property type="term" value="C:cytoplasm"/>
    <property type="evidence" value="ECO:0007669"/>
    <property type="project" value="TreeGrafter"/>
</dbReference>
<dbReference type="AlphaFoldDB" id="A0AAN6QD00"/>
<comment type="caution">
    <text evidence="4">The sequence shown here is derived from an EMBL/GenBank/DDBJ whole genome shotgun (WGS) entry which is preliminary data.</text>
</comment>
<proteinExistence type="predicted"/>
<evidence type="ECO:0000313" key="5">
    <source>
        <dbReference type="Proteomes" id="UP001305647"/>
    </source>
</evidence>
<feature type="compositionally biased region" description="Polar residues" evidence="2">
    <location>
        <begin position="273"/>
        <end position="285"/>
    </location>
</feature>
<accession>A0AAN6QD00</accession>
<feature type="compositionally biased region" description="Pro residues" evidence="2">
    <location>
        <begin position="403"/>
        <end position="413"/>
    </location>
</feature>
<dbReference type="InterPro" id="IPR038508">
    <property type="entry name" value="ArfGAP_dom_sf"/>
</dbReference>
<dbReference type="FunFam" id="1.10.220.150:FF:000010">
    <property type="entry name" value="Stromal membrane-associated protein"/>
    <property type="match status" value="1"/>
</dbReference>
<dbReference type="InterPro" id="IPR051718">
    <property type="entry name" value="ARF_GTPase-activating"/>
</dbReference>
<dbReference type="InterPro" id="IPR001164">
    <property type="entry name" value="ArfGAP_dom"/>
</dbReference>
<dbReference type="Proteomes" id="UP001305647">
    <property type="component" value="Unassembled WGS sequence"/>
</dbReference>
<dbReference type="GO" id="GO:0005096">
    <property type="term" value="F:GTPase activator activity"/>
    <property type="evidence" value="ECO:0007669"/>
    <property type="project" value="InterPro"/>
</dbReference>
<organism evidence="4 5">
    <name type="scientific">Parathielavia hyrcaniae</name>
    <dbReference type="NCBI Taxonomy" id="113614"/>
    <lineage>
        <taxon>Eukaryota</taxon>
        <taxon>Fungi</taxon>
        <taxon>Dikarya</taxon>
        <taxon>Ascomycota</taxon>
        <taxon>Pezizomycotina</taxon>
        <taxon>Sordariomycetes</taxon>
        <taxon>Sordariomycetidae</taxon>
        <taxon>Sordariales</taxon>
        <taxon>Chaetomiaceae</taxon>
        <taxon>Parathielavia</taxon>
    </lineage>
</organism>
<dbReference type="PANTHER" id="PTHR45705:SF1">
    <property type="entry name" value="FI20236P1"/>
    <property type="match status" value="1"/>
</dbReference>
<evidence type="ECO:0000256" key="2">
    <source>
        <dbReference type="SAM" id="MobiDB-lite"/>
    </source>
</evidence>
<sequence length="555" mass="57400">MSRRPPNPAAERAAQNQQTIKNLLKLEPNKVCADCKRNKHPRWASWNLGVFVCIRCSGIHRGMGTHISRVKSVDLDAWTDEQLKSILSWGNSRANKYWEAKLAPGHVPSEAKIENFIRTKYELKRWVMEGPMPDPATLDAEGDDDVPLSVVKEKQNVERRESVRKASVGQSATPQADLIGADPVPAPPRATSAGPTAMQVPPKSGPAPPKATNTKDSLLGLDFLGIQSAAPPRPASTTGTPSGGQSRPDLKQSILSLYATAPRPQPQPVAQQMTHTPSGSLSGMPSPTGMQQTQGSMGGFNDAFSSLSFGSSPSPKPAQTDAFSSLGAFTSSRPAPQSSGSAFSALSGGSFFDSKPAAPAHQLKPSIGSSSGWGSVATPTAAPKPAAAPASSALGDLFDFSAPSPPAPVPQPSFVPTTTTNTASSVFNLSATQPKPSNPPAATTATSSNPLGSLGDDVWGGNAWATPDPAPKAAPEPLKPVSTTRTTATSSDMGWASLASKPIVPGASGGFAPKVAADEEFGGWTSSTSAADTSSTSKPAAGLPGSEDLFSNVWQ</sequence>
<feature type="compositionally biased region" description="Low complexity" evidence="2">
    <location>
        <begin position="377"/>
        <end position="393"/>
    </location>
</feature>
<dbReference type="PRINTS" id="PR00405">
    <property type="entry name" value="REVINTRACTNG"/>
</dbReference>
<reference evidence="4" key="1">
    <citation type="journal article" date="2023" name="Mol. Phylogenet. Evol.">
        <title>Genome-scale phylogeny and comparative genomics of the fungal order Sordariales.</title>
        <authorList>
            <person name="Hensen N."/>
            <person name="Bonometti L."/>
            <person name="Westerberg I."/>
            <person name="Brannstrom I.O."/>
            <person name="Guillou S."/>
            <person name="Cros-Aarteil S."/>
            <person name="Calhoun S."/>
            <person name="Haridas S."/>
            <person name="Kuo A."/>
            <person name="Mondo S."/>
            <person name="Pangilinan J."/>
            <person name="Riley R."/>
            <person name="LaButti K."/>
            <person name="Andreopoulos B."/>
            <person name="Lipzen A."/>
            <person name="Chen C."/>
            <person name="Yan M."/>
            <person name="Daum C."/>
            <person name="Ng V."/>
            <person name="Clum A."/>
            <person name="Steindorff A."/>
            <person name="Ohm R.A."/>
            <person name="Martin F."/>
            <person name="Silar P."/>
            <person name="Natvig D.O."/>
            <person name="Lalanne C."/>
            <person name="Gautier V."/>
            <person name="Ament-Velasquez S.L."/>
            <person name="Kruys A."/>
            <person name="Hutchinson M.I."/>
            <person name="Powell A.J."/>
            <person name="Barry K."/>
            <person name="Miller A.N."/>
            <person name="Grigoriev I.V."/>
            <person name="Debuchy R."/>
            <person name="Gladieux P."/>
            <person name="Hiltunen Thoren M."/>
            <person name="Johannesson H."/>
        </authorList>
    </citation>
    <scope>NUCLEOTIDE SEQUENCE</scope>
    <source>
        <strain evidence="4">CBS 757.83</strain>
    </source>
</reference>
<dbReference type="SMART" id="SM00105">
    <property type="entry name" value="ArfGap"/>
    <property type="match status" value="1"/>
</dbReference>
<keyword evidence="5" id="KW-1185">Reference proteome</keyword>
<feature type="compositionally biased region" description="Polar residues" evidence="2">
    <location>
        <begin position="481"/>
        <end position="492"/>
    </location>
</feature>
<dbReference type="PANTHER" id="PTHR45705">
    <property type="entry name" value="FI20236P1"/>
    <property type="match status" value="1"/>
</dbReference>
<protein>
    <submittedName>
        <fullName evidence="4">ArfGap-domain-containing protein</fullName>
    </submittedName>
</protein>
<dbReference type="CDD" id="cd08839">
    <property type="entry name" value="ArfGap_SMAP"/>
    <property type="match status" value="1"/>
</dbReference>
<gene>
    <name evidence="4" type="ORF">N658DRAFT_462290</name>
</gene>
<feature type="compositionally biased region" description="Low complexity" evidence="2">
    <location>
        <begin position="525"/>
        <end position="541"/>
    </location>
</feature>
<keyword evidence="1" id="KW-0479">Metal-binding</keyword>
<feature type="compositionally biased region" description="Polar residues" evidence="2">
    <location>
        <begin position="235"/>
        <end position="245"/>
    </location>
</feature>
<dbReference type="Pfam" id="PF01412">
    <property type="entry name" value="ArfGap"/>
    <property type="match status" value="1"/>
</dbReference>
<feature type="compositionally biased region" description="Polar residues" evidence="2">
    <location>
        <begin position="321"/>
        <end position="337"/>
    </location>
</feature>
<feature type="region of interest" description="Disordered" evidence="2">
    <location>
        <begin position="523"/>
        <end position="555"/>
    </location>
</feature>
<evidence type="ECO:0000313" key="4">
    <source>
        <dbReference type="EMBL" id="KAK4105241.1"/>
    </source>
</evidence>
<dbReference type="SUPFAM" id="SSF57863">
    <property type="entry name" value="ArfGap/RecO-like zinc finger"/>
    <property type="match status" value="1"/>
</dbReference>
<feature type="compositionally biased region" description="Pro residues" evidence="2">
    <location>
        <begin position="468"/>
        <end position="478"/>
    </location>
</feature>
<evidence type="ECO:0000256" key="1">
    <source>
        <dbReference type="PROSITE-ProRule" id="PRU00288"/>
    </source>
</evidence>
<dbReference type="GO" id="GO:0008270">
    <property type="term" value="F:zinc ion binding"/>
    <property type="evidence" value="ECO:0007669"/>
    <property type="project" value="UniProtKB-KW"/>
</dbReference>
<dbReference type="EMBL" id="MU863625">
    <property type="protein sequence ID" value="KAK4105241.1"/>
    <property type="molecule type" value="Genomic_DNA"/>
</dbReference>
<feature type="compositionally biased region" description="Basic and acidic residues" evidence="2">
    <location>
        <begin position="151"/>
        <end position="164"/>
    </location>
</feature>
<feature type="compositionally biased region" description="Low complexity" evidence="2">
    <location>
        <begin position="338"/>
        <end position="354"/>
    </location>
</feature>
<dbReference type="PROSITE" id="PS50115">
    <property type="entry name" value="ARFGAP"/>
    <property type="match status" value="1"/>
</dbReference>
<dbReference type="Gene3D" id="1.10.220.150">
    <property type="entry name" value="Arf GTPase activating protein"/>
    <property type="match status" value="1"/>
</dbReference>
<name>A0AAN6QD00_9PEZI</name>
<keyword evidence="1" id="KW-0863">Zinc-finger</keyword>
<dbReference type="InterPro" id="IPR037278">
    <property type="entry name" value="ARFGAP/RecO"/>
</dbReference>
<keyword evidence="1" id="KW-0862">Zinc</keyword>